<dbReference type="GO" id="GO:0006338">
    <property type="term" value="P:chromatin remodeling"/>
    <property type="evidence" value="ECO:0007669"/>
    <property type="project" value="TreeGrafter"/>
</dbReference>
<sequence length="586" mass="65719">MGKNKKQSIDTINESPKSDWFKENMSREHCKYCYEALKVLKRHPNVFPFLEAVDPVKFGIPDYLDIIKKPMDLGTVEKKLNNFEYSNVNEFIAEVRLVFSNCITYNGVSHQFALFAKELNNLFTQQIEKMPGAIEEQGSKAESSKLANKGCKTPAVTATTTAAAAAAATTTTTTTTTSEITERPKRTIKPTSKDLPDSPVMKRKKTKSNVEINYCRETLKELKKKVHWSYAYPFYEPVDPERLGIPDYYKIITHPMDITTISSKLDNEQYSNVGEFEADVRLMFRNCYVYNGPNSEVANMGKMLEAVFDKKWASKPIVNNSSRQKSKKLKTSATQSRSKNVAEDSSDDSISEDDSDSQVEKWKGLEEHLKAVQRQIELIKKKKSSKSKKALKHEVTKLSNKVHGKTVAVGNAKRPKRRRPSGTPKGLTKNQKKNLSEKIVLLSKESMAYIINLVRDRNAPIEEDDQGEVSFEIDELDPQLAREIYDYTMKNVPKAGKGKKSQPSAKRPRNNQNLDNEERIKALEDALVKFDQKLPSPVTEASNENPDNSNESSPGSQSTSGESSESLSSNSSGSDSEGSSSESETS</sequence>
<dbReference type="InterPro" id="IPR018359">
    <property type="entry name" value="Bromodomain_CS"/>
</dbReference>
<evidence type="ECO:0000313" key="7">
    <source>
        <dbReference type="Proteomes" id="UP000266861"/>
    </source>
</evidence>
<protein>
    <recommendedName>
        <fullName evidence="8">Bromodomain-containing protein</fullName>
    </recommendedName>
</protein>
<dbReference type="InterPro" id="IPR001487">
    <property type="entry name" value="Bromodomain"/>
</dbReference>
<evidence type="ECO:0000256" key="2">
    <source>
        <dbReference type="PROSITE-ProRule" id="PRU00035"/>
    </source>
</evidence>
<dbReference type="Pfam" id="PF00439">
    <property type="entry name" value="Bromodomain"/>
    <property type="match status" value="2"/>
</dbReference>
<dbReference type="PRINTS" id="PR00503">
    <property type="entry name" value="BROMODOMAIN"/>
</dbReference>
<dbReference type="Pfam" id="PF17035">
    <property type="entry name" value="BET"/>
    <property type="match status" value="1"/>
</dbReference>
<dbReference type="AlphaFoldDB" id="A0A397H162"/>
<dbReference type="PROSITE" id="PS00633">
    <property type="entry name" value="BROMODOMAIN_1"/>
    <property type="match status" value="2"/>
</dbReference>
<evidence type="ECO:0000256" key="1">
    <source>
        <dbReference type="ARBA" id="ARBA00023117"/>
    </source>
</evidence>
<name>A0A397H162_9GLOM</name>
<reference evidence="6 7" key="1">
    <citation type="submission" date="2018-08" db="EMBL/GenBank/DDBJ databases">
        <title>Genome and evolution of the arbuscular mycorrhizal fungus Diversispora epigaea (formerly Glomus versiforme) and its bacterial endosymbionts.</title>
        <authorList>
            <person name="Sun X."/>
            <person name="Fei Z."/>
            <person name="Harrison M."/>
        </authorList>
    </citation>
    <scope>NUCLEOTIDE SEQUENCE [LARGE SCALE GENOMIC DNA]</scope>
    <source>
        <strain evidence="6 7">IT104</strain>
    </source>
</reference>
<feature type="domain" description="NET" evidence="5">
    <location>
        <begin position="417"/>
        <end position="499"/>
    </location>
</feature>
<dbReference type="PANTHER" id="PTHR22880">
    <property type="entry name" value="FALZ-RELATED BROMODOMAIN-CONTAINING PROTEINS"/>
    <property type="match status" value="1"/>
</dbReference>
<keyword evidence="7" id="KW-1185">Reference proteome</keyword>
<feature type="compositionally biased region" description="Basic residues" evidence="3">
    <location>
        <begin position="381"/>
        <end position="391"/>
    </location>
</feature>
<evidence type="ECO:0000313" key="6">
    <source>
        <dbReference type="EMBL" id="RHZ56861.1"/>
    </source>
</evidence>
<dbReference type="EMBL" id="PQFF01000353">
    <property type="protein sequence ID" value="RHZ56861.1"/>
    <property type="molecule type" value="Genomic_DNA"/>
</dbReference>
<feature type="region of interest" description="Disordered" evidence="3">
    <location>
        <begin position="319"/>
        <end position="361"/>
    </location>
</feature>
<feature type="region of interest" description="Disordered" evidence="3">
    <location>
        <begin position="487"/>
        <end position="586"/>
    </location>
</feature>
<dbReference type="InterPro" id="IPR038336">
    <property type="entry name" value="NET_sf"/>
</dbReference>
<evidence type="ECO:0000256" key="3">
    <source>
        <dbReference type="SAM" id="MobiDB-lite"/>
    </source>
</evidence>
<dbReference type="GO" id="GO:0005634">
    <property type="term" value="C:nucleus"/>
    <property type="evidence" value="ECO:0007669"/>
    <property type="project" value="TreeGrafter"/>
</dbReference>
<dbReference type="GO" id="GO:0006355">
    <property type="term" value="P:regulation of DNA-templated transcription"/>
    <property type="evidence" value="ECO:0007669"/>
    <property type="project" value="TreeGrafter"/>
</dbReference>
<feature type="compositionally biased region" description="Low complexity" evidence="3">
    <location>
        <begin position="542"/>
        <end position="586"/>
    </location>
</feature>
<dbReference type="InterPro" id="IPR050935">
    <property type="entry name" value="Bromo_chromatin_reader"/>
</dbReference>
<feature type="compositionally biased region" description="Low complexity" evidence="3">
    <location>
        <begin position="166"/>
        <end position="177"/>
    </location>
</feature>
<keyword evidence="1 2" id="KW-0103">Bromodomain</keyword>
<feature type="compositionally biased region" description="Basic and acidic residues" evidence="3">
    <location>
        <begin position="180"/>
        <end position="196"/>
    </location>
</feature>
<feature type="region of interest" description="Disordered" evidence="3">
    <location>
        <begin position="381"/>
        <end position="432"/>
    </location>
</feature>
<evidence type="ECO:0000259" key="4">
    <source>
        <dbReference type="PROSITE" id="PS50014"/>
    </source>
</evidence>
<dbReference type="Gene3D" id="1.20.1270.220">
    <property type="match status" value="1"/>
</dbReference>
<evidence type="ECO:0000259" key="5">
    <source>
        <dbReference type="PROSITE" id="PS51525"/>
    </source>
</evidence>
<dbReference type="Gene3D" id="1.20.920.10">
    <property type="entry name" value="Bromodomain-like"/>
    <property type="match status" value="2"/>
</dbReference>
<organism evidence="6 7">
    <name type="scientific">Diversispora epigaea</name>
    <dbReference type="NCBI Taxonomy" id="1348612"/>
    <lineage>
        <taxon>Eukaryota</taxon>
        <taxon>Fungi</taxon>
        <taxon>Fungi incertae sedis</taxon>
        <taxon>Mucoromycota</taxon>
        <taxon>Glomeromycotina</taxon>
        <taxon>Glomeromycetes</taxon>
        <taxon>Diversisporales</taxon>
        <taxon>Diversisporaceae</taxon>
        <taxon>Diversispora</taxon>
    </lineage>
</organism>
<dbReference type="GO" id="GO:0000785">
    <property type="term" value="C:chromatin"/>
    <property type="evidence" value="ECO:0007669"/>
    <property type="project" value="TreeGrafter"/>
</dbReference>
<dbReference type="PANTHER" id="PTHR22880:SF225">
    <property type="entry name" value="BROMODOMAIN-CONTAINING PROTEIN BET-1-RELATED"/>
    <property type="match status" value="1"/>
</dbReference>
<feature type="region of interest" description="Disordered" evidence="3">
    <location>
        <begin position="166"/>
        <end position="206"/>
    </location>
</feature>
<feature type="domain" description="Bromo" evidence="4">
    <location>
        <begin position="41"/>
        <end position="113"/>
    </location>
</feature>
<dbReference type="PROSITE" id="PS51525">
    <property type="entry name" value="NET"/>
    <property type="match status" value="1"/>
</dbReference>
<gene>
    <name evidence="6" type="ORF">Glove_396g8</name>
</gene>
<dbReference type="SUPFAM" id="SSF47370">
    <property type="entry name" value="Bromodomain"/>
    <property type="match status" value="2"/>
</dbReference>
<dbReference type="STRING" id="1348612.A0A397H162"/>
<accession>A0A397H162</accession>
<dbReference type="PROSITE" id="PS50014">
    <property type="entry name" value="BROMODOMAIN_2"/>
    <property type="match status" value="2"/>
</dbReference>
<dbReference type="OrthoDB" id="21449at2759"/>
<dbReference type="Proteomes" id="UP000266861">
    <property type="component" value="Unassembled WGS sequence"/>
</dbReference>
<evidence type="ECO:0008006" key="8">
    <source>
        <dbReference type="Google" id="ProtNLM"/>
    </source>
</evidence>
<feature type="compositionally biased region" description="Basic and acidic residues" evidence="3">
    <location>
        <begin position="516"/>
        <end position="532"/>
    </location>
</feature>
<feature type="domain" description="Bromo" evidence="4">
    <location>
        <begin position="226"/>
        <end position="298"/>
    </location>
</feature>
<feature type="compositionally biased region" description="Acidic residues" evidence="3">
    <location>
        <begin position="344"/>
        <end position="357"/>
    </location>
</feature>
<dbReference type="InterPro" id="IPR027353">
    <property type="entry name" value="NET_dom"/>
</dbReference>
<dbReference type="SMART" id="SM00297">
    <property type="entry name" value="BROMO"/>
    <property type="match status" value="2"/>
</dbReference>
<comment type="caution">
    <text evidence="6">The sequence shown here is derived from an EMBL/GenBank/DDBJ whole genome shotgun (WGS) entry which is preliminary data.</text>
</comment>
<dbReference type="InterPro" id="IPR036427">
    <property type="entry name" value="Bromodomain-like_sf"/>
</dbReference>
<proteinExistence type="predicted"/>